<dbReference type="CDD" id="cd00959">
    <property type="entry name" value="DeoC"/>
    <property type="match status" value="1"/>
</dbReference>
<dbReference type="EC" id="4.1.2.4" evidence="7"/>
<dbReference type="AlphaFoldDB" id="A0A0M3DHZ5"/>
<dbReference type="GO" id="GO:0009264">
    <property type="term" value="P:deoxyribonucleotide catabolic process"/>
    <property type="evidence" value="ECO:0007669"/>
    <property type="project" value="UniProtKB-UniRule"/>
</dbReference>
<keyword evidence="2 7" id="KW-0963">Cytoplasm</keyword>
<dbReference type="RefSeq" id="WP_046823326.1">
    <property type="nucleotide sequence ID" value="NZ_LBBT01000222.1"/>
</dbReference>
<protein>
    <recommendedName>
        <fullName evidence="7">Deoxyribose-phosphate aldolase</fullName>
        <shortName evidence="7">DERA</shortName>
        <ecNumber evidence="7">4.1.2.4</ecNumber>
    </recommendedName>
    <alternativeName>
        <fullName evidence="7">2-deoxy-D-ribose 5-phosphate aldolase</fullName>
    </alternativeName>
    <alternativeName>
        <fullName evidence="7">Phosphodeoxyriboaldolase</fullName>
        <shortName evidence="7">Deoxyriboaldolase</shortName>
    </alternativeName>
</protein>
<evidence type="ECO:0000256" key="7">
    <source>
        <dbReference type="HAMAP-Rule" id="MF_00114"/>
    </source>
</evidence>
<proteinExistence type="inferred from homology"/>
<accession>A0A0M3DHZ5</accession>
<dbReference type="SMART" id="SM01133">
    <property type="entry name" value="DeoC"/>
    <property type="match status" value="1"/>
</dbReference>
<dbReference type="InterPro" id="IPR011343">
    <property type="entry name" value="DeoC"/>
</dbReference>
<dbReference type="PATRIC" id="fig|1629550.3.peg.1661"/>
<dbReference type="SUPFAM" id="SSF51569">
    <property type="entry name" value="Aldolase"/>
    <property type="match status" value="1"/>
</dbReference>
<dbReference type="GO" id="GO:0005737">
    <property type="term" value="C:cytoplasm"/>
    <property type="evidence" value="ECO:0007669"/>
    <property type="project" value="UniProtKB-SubCell"/>
</dbReference>
<dbReference type="InterPro" id="IPR028581">
    <property type="entry name" value="DeoC_typeI"/>
</dbReference>
<comment type="function">
    <text evidence="6 7">Catalyzes a reversible aldol reaction between acetaldehyde and D-glyceraldehyde 3-phosphate to generate 2-deoxy-D-ribose 5-phosphate.</text>
</comment>
<sequence length="224" mass="24007">MDKNIAKMIDHTILKAFATENDVKQLCKEAKEYNFFSVCINPANIELAKKELEGSNVKVCTVIGFPLGANTSEVKAFETDDAIKKGADEVDMVINIAALKDKKYDYVLDDIKAVVDASNKRALVKVIIETCYLNDEEKKIACELSVKAGADYVKTSTGFGTGGSTPEDIKLMRDVVGPNIGVKASGGVRNQKDAKAVIEAGCSRIGASASIAIAKGEDSETQGY</sequence>
<dbReference type="InterPro" id="IPR002915">
    <property type="entry name" value="DeoC/FbaB/LacD_aldolase"/>
</dbReference>
<name>A0A0M3DHZ5_9FIRM</name>
<comment type="catalytic activity">
    <reaction evidence="5 7">
        <text>2-deoxy-D-ribose 5-phosphate = D-glyceraldehyde 3-phosphate + acetaldehyde</text>
        <dbReference type="Rhea" id="RHEA:12821"/>
        <dbReference type="ChEBI" id="CHEBI:15343"/>
        <dbReference type="ChEBI" id="CHEBI:59776"/>
        <dbReference type="ChEBI" id="CHEBI:62877"/>
        <dbReference type="EC" id="4.1.2.4"/>
    </reaction>
</comment>
<dbReference type="OrthoDB" id="9778711at2"/>
<keyword evidence="4 7" id="KW-0704">Schiff base</keyword>
<dbReference type="GO" id="GO:0004139">
    <property type="term" value="F:deoxyribose-phosphate aldolase activity"/>
    <property type="evidence" value="ECO:0007669"/>
    <property type="project" value="UniProtKB-UniRule"/>
</dbReference>
<evidence type="ECO:0000313" key="9">
    <source>
        <dbReference type="Proteomes" id="UP000034407"/>
    </source>
</evidence>
<dbReference type="FunFam" id="3.20.20.70:FF:000044">
    <property type="entry name" value="Deoxyribose-phosphate aldolase"/>
    <property type="match status" value="1"/>
</dbReference>
<dbReference type="HAMAP" id="MF_00114">
    <property type="entry name" value="DeoC_type1"/>
    <property type="match status" value="1"/>
</dbReference>
<dbReference type="InterPro" id="IPR013785">
    <property type="entry name" value="Aldolase_TIM"/>
</dbReference>
<gene>
    <name evidence="7" type="primary">deoC</name>
    <name evidence="8" type="ORF">VN21_11035</name>
</gene>
<evidence type="ECO:0000256" key="5">
    <source>
        <dbReference type="ARBA" id="ARBA00048791"/>
    </source>
</evidence>
<dbReference type="NCBIfam" id="TIGR00126">
    <property type="entry name" value="deoC"/>
    <property type="match status" value="1"/>
</dbReference>
<reference evidence="8 9" key="1">
    <citation type="submission" date="2015-04" db="EMBL/GenBank/DDBJ databases">
        <title>Microcin producing Clostridium sp. JC272T.</title>
        <authorList>
            <person name="Jyothsna T."/>
            <person name="Sasikala C."/>
            <person name="Ramana C."/>
        </authorList>
    </citation>
    <scope>NUCLEOTIDE SEQUENCE [LARGE SCALE GENOMIC DNA]</scope>
    <source>
        <strain evidence="8 9">JC272</strain>
    </source>
</reference>
<evidence type="ECO:0000256" key="1">
    <source>
        <dbReference type="ARBA" id="ARBA00010936"/>
    </source>
</evidence>
<dbReference type="EMBL" id="LBBT01000222">
    <property type="protein sequence ID" value="KKY00997.1"/>
    <property type="molecule type" value="Genomic_DNA"/>
</dbReference>
<evidence type="ECO:0000256" key="3">
    <source>
        <dbReference type="ARBA" id="ARBA00023239"/>
    </source>
</evidence>
<evidence type="ECO:0000256" key="6">
    <source>
        <dbReference type="ARBA" id="ARBA00056337"/>
    </source>
</evidence>
<evidence type="ECO:0000256" key="4">
    <source>
        <dbReference type="ARBA" id="ARBA00023270"/>
    </source>
</evidence>
<dbReference type="PANTHER" id="PTHR10889:SF1">
    <property type="entry name" value="DEOXYRIBOSE-PHOSPHATE ALDOLASE"/>
    <property type="match status" value="1"/>
</dbReference>
<dbReference type="PANTHER" id="PTHR10889">
    <property type="entry name" value="DEOXYRIBOSE-PHOSPHATE ALDOLASE"/>
    <property type="match status" value="1"/>
</dbReference>
<dbReference type="Proteomes" id="UP000034407">
    <property type="component" value="Unassembled WGS sequence"/>
</dbReference>
<keyword evidence="3 7" id="KW-0456">Lyase</keyword>
<comment type="similarity">
    <text evidence="1 7">Belongs to the DeoC/FbaB aldolase family. DeoC type 1 subfamily.</text>
</comment>
<dbReference type="PIRSF" id="PIRSF001357">
    <property type="entry name" value="DeoC"/>
    <property type="match status" value="1"/>
</dbReference>
<feature type="active site" description="Schiff-base intermediate with acetaldehyde" evidence="7">
    <location>
        <position position="154"/>
    </location>
</feature>
<comment type="subcellular location">
    <subcellularLocation>
        <location evidence="7">Cytoplasm</location>
    </subcellularLocation>
</comment>
<evidence type="ECO:0000313" key="8">
    <source>
        <dbReference type="EMBL" id="KKY00997.1"/>
    </source>
</evidence>
<feature type="active site" description="Proton donor/acceptor" evidence="7">
    <location>
        <position position="91"/>
    </location>
</feature>
<dbReference type="Gene3D" id="3.20.20.70">
    <property type="entry name" value="Aldolase class I"/>
    <property type="match status" value="1"/>
</dbReference>
<dbReference type="GO" id="GO:0016052">
    <property type="term" value="P:carbohydrate catabolic process"/>
    <property type="evidence" value="ECO:0007669"/>
    <property type="project" value="TreeGrafter"/>
</dbReference>
<comment type="pathway">
    <text evidence="7">Carbohydrate degradation; 2-deoxy-D-ribose 1-phosphate degradation; D-glyceraldehyde 3-phosphate and acetaldehyde from 2-deoxy-alpha-D-ribose 1-phosphate: step 2/2.</text>
</comment>
<dbReference type="GO" id="GO:0006018">
    <property type="term" value="P:2-deoxyribose 1-phosphate catabolic process"/>
    <property type="evidence" value="ECO:0007669"/>
    <property type="project" value="UniProtKB-UniRule"/>
</dbReference>
<keyword evidence="9" id="KW-1185">Reference proteome</keyword>
<evidence type="ECO:0000256" key="2">
    <source>
        <dbReference type="ARBA" id="ARBA00022490"/>
    </source>
</evidence>
<dbReference type="UniPathway" id="UPA00002">
    <property type="reaction ID" value="UER00468"/>
</dbReference>
<organism evidence="8 9">
    <name type="scientific">Paraclostridium benzoelyticum</name>
    <dbReference type="NCBI Taxonomy" id="1629550"/>
    <lineage>
        <taxon>Bacteria</taxon>
        <taxon>Bacillati</taxon>
        <taxon>Bacillota</taxon>
        <taxon>Clostridia</taxon>
        <taxon>Peptostreptococcales</taxon>
        <taxon>Peptostreptococcaceae</taxon>
        <taxon>Paraclostridium</taxon>
    </lineage>
</organism>
<comment type="caution">
    <text evidence="8">The sequence shown here is derived from an EMBL/GenBank/DDBJ whole genome shotgun (WGS) entry which is preliminary data.</text>
</comment>
<dbReference type="Pfam" id="PF01791">
    <property type="entry name" value="DeoC"/>
    <property type="match status" value="1"/>
</dbReference>
<feature type="active site" description="Proton donor/acceptor" evidence="7">
    <location>
        <position position="183"/>
    </location>
</feature>